<feature type="compositionally biased region" description="Polar residues" evidence="1">
    <location>
        <begin position="95"/>
        <end position="111"/>
    </location>
</feature>
<accession>A0A8T0H6D1</accession>
<keyword evidence="3" id="KW-1185">Reference proteome</keyword>
<sequence length="117" mass="13279">MASKGEYHCCPNCLDNRLMAQLYEELWTYGPHEAQPTSMVPLEVAEVKSISGEEFECMCFECEQNIETAKWFKCLLSNKSKVVSKSEDSSNNEEQVQTMANTSYESSTLEVTQEDTV</sequence>
<organism evidence="2 3">
    <name type="scientific">Ceratodon purpureus</name>
    <name type="common">Fire moss</name>
    <name type="synonym">Dicranum purpureum</name>
    <dbReference type="NCBI Taxonomy" id="3225"/>
    <lineage>
        <taxon>Eukaryota</taxon>
        <taxon>Viridiplantae</taxon>
        <taxon>Streptophyta</taxon>
        <taxon>Embryophyta</taxon>
        <taxon>Bryophyta</taxon>
        <taxon>Bryophytina</taxon>
        <taxon>Bryopsida</taxon>
        <taxon>Dicranidae</taxon>
        <taxon>Pseudoditrichales</taxon>
        <taxon>Ditrichaceae</taxon>
        <taxon>Ceratodon</taxon>
    </lineage>
</organism>
<proteinExistence type="predicted"/>
<protein>
    <submittedName>
        <fullName evidence="2">Uncharacterized protein</fullName>
    </submittedName>
</protein>
<dbReference type="AlphaFoldDB" id="A0A8T0H6D1"/>
<feature type="region of interest" description="Disordered" evidence="1">
    <location>
        <begin position="82"/>
        <end position="117"/>
    </location>
</feature>
<name>A0A8T0H6D1_CERPU</name>
<gene>
    <name evidence="2" type="ORF">KC19_7G025600</name>
</gene>
<evidence type="ECO:0000313" key="3">
    <source>
        <dbReference type="Proteomes" id="UP000822688"/>
    </source>
</evidence>
<dbReference type="Proteomes" id="UP000822688">
    <property type="component" value="Chromosome 7"/>
</dbReference>
<reference evidence="2" key="1">
    <citation type="submission" date="2020-06" db="EMBL/GenBank/DDBJ databases">
        <title>WGS assembly of Ceratodon purpureus strain R40.</title>
        <authorList>
            <person name="Carey S.B."/>
            <person name="Jenkins J."/>
            <person name="Shu S."/>
            <person name="Lovell J.T."/>
            <person name="Sreedasyam A."/>
            <person name="Maumus F."/>
            <person name="Tiley G.P."/>
            <person name="Fernandez-Pozo N."/>
            <person name="Barry K."/>
            <person name="Chen C."/>
            <person name="Wang M."/>
            <person name="Lipzen A."/>
            <person name="Daum C."/>
            <person name="Saski C.A."/>
            <person name="Payton A.C."/>
            <person name="Mcbreen J.C."/>
            <person name="Conrad R.E."/>
            <person name="Kollar L.M."/>
            <person name="Olsson S."/>
            <person name="Huttunen S."/>
            <person name="Landis J.B."/>
            <person name="Wickett N.J."/>
            <person name="Johnson M.G."/>
            <person name="Rensing S.A."/>
            <person name="Grimwood J."/>
            <person name="Schmutz J."/>
            <person name="Mcdaniel S.F."/>
        </authorList>
    </citation>
    <scope>NUCLEOTIDE SEQUENCE</scope>
    <source>
        <strain evidence="2">R40</strain>
    </source>
</reference>
<evidence type="ECO:0000256" key="1">
    <source>
        <dbReference type="SAM" id="MobiDB-lite"/>
    </source>
</evidence>
<comment type="caution">
    <text evidence="2">The sequence shown here is derived from an EMBL/GenBank/DDBJ whole genome shotgun (WGS) entry which is preliminary data.</text>
</comment>
<evidence type="ECO:0000313" key="2">
    <source>
        <dbReference type="EMBL" id="KAG0565944.1"/>
    </source>
</evidence>
<dbReference type="EMBL" id="CM026428">
    <property type="protein sequence ID" value="KAG0565944.1"/>
    <property type="molecule type" value="Genomic_DNA"/>
</dbReference>